<organism evidence="1 2">
    <name type="scientific">Molorchus minor</name>
    <dbReference type="NCBI Taxonomy" id="1323400"/>
    <lineage>
        <taxon>Eukaryota</taxon>
        <taxon>Metazoa</taxon>
        <taxon>Ecdysozoa</taxon>
        <taxon>Arthropoda</taxon>
        <taxon>Hexapoda</taxon>
        <taxon>Insecta</taxon>
        <taxon>Pterygota</taxon>
        <taxon>Neoptera</taxon>
        <taxon>Endopterygota</taxon>
        <taxon>Coleoptera</taxon>
        <taxon>Polyphaga</taxon>
        <taxon>Cucujiformia</taxon>
        <taxon>Chrysomeloidea</taxon>
        <taxon>Cerambycidae</taxon>
        <taxon>Lamiinae</taxon>
        <taxon>Monochamini</taxon>
        <taxon>Molorchus</taxon>
    </lineage>
</organism>
<evidence type="ECO:0000313" key="2">
    <source>
        <dbReference type="Proteomes" id="UP001162164"/>
    </source>
</evidence>
<evidence type="ECO:0000313" key="1">
    <source>
        <dbReference type="EMBL" id="KAJ8983850.1"/>
    </source>
</evidence>
<gene>
    <name evidence="1" type="ORF">NQ317_016455</name>
</gene>
<name>A0ABQ9K0P8_9CUCU</name>
<dbReference type="Proteomes" id="UP001162164">
    <property type="component" value="Unassembled WGS sequence"/>
</dbReference>
<protein>
    <submittedName>
        <fullName evidence="1">Uncharacterized protein</fullName>
    </submittedName>
</protein>
<accession>A0ABQ9K0P8</accession>
<dbReference type="EMBL" id="JAPWTJ010000058">
    <property type="protein sequence ID" value="KAJ8983850.1"/>
    <property type="molecule type" value="Genomic_DNA"/>
</dbReference>
<reference evidence="1" key="1">
    <citation type="journal article" date="2023" name="Insect Mol. Biol.">
        <title>Genome sequencing provides insights into the evolution of gene families encoding plant cell wall-degrading enzymes in longhorned beetles.</title>
        <authorList>
            <person name="Shin N.R."/>
            <person name="Okamura Y."/>
            <person name="Kirsch R."/>
            <person name="Pauchet Y."/>
        </authorList>
    </citation>
    <scope>NUCLEOTIDE SEQUENCE</scope>
    <source>
        <strain evidence="1">MMC_N1</strain>
    </source>
</reference>
<sequence length="277" mass="30936">METSCWAPPPESLPLFVQVLTITFRHQCRPVDFQMYISVIKAGIQILFLSGDECLDKITSVPHYWNRLMDNRMQGGSQSVPAKRPRWFKAAFTRQSRLLSKKINQNCQSMHNEQQKILGITSWVSKIYKSRPGGHKAVAIHQKSYTLAYCQLVNVEYVLLLVDINNWVGSRPVPVPLLTQVSASSYTSNVEGDAASPLKLKMIETSDIVIMFEHSNSAPLFPINKKYIFAPLVASHYSTSDIGICTAKVVIPSNGFLNNFGSHSLESSTGSLTQTAR</sequence>
<proteinExistence type="predicted"/>
<keyword evidence="2" id="KW-1185">Reference proteome</keyword>
<comment type="caution">
    <text evidence="1">The sequence shown here is derived from an EMBL/GenBank/DDBJ whole genome shotgun (WGS) entry which is preliminary data.</text>
</comment>